<feature type="domain" description="Bulb-type lectin" evidence="4">
    <location>
        <begin position="52"/>
        <end position="193"/>
    </location>
</feature>
<dbReference type="SMART" id="SM00108">
    <property type="entry name" value="B_lectin"/>
    <property type="match status" value="1"/>
</dbReference>
<dbReference type="AlphaFoldDB" id="A0A2P5BM53"/>
<accession>A0A2P5BM53</accession>
<dbReference type="EMBL" id="JXTB01000252">
    <property type="protein sequence ID" value="PON49885.1"/>
    <property type="molecule type" value="Genomic_DNA"/>
</dbReference>
<keyword evidence="1" id="KW-0732">Signal</keyword>
<evidence type="ECO:0000259" key="4">
    <source>
        <dbReference type="PROSITE" id="PS50927"/>
    </source>
</evidence>
<dbReference type="STRING" id="3476.A0A2P5BM53"/>
<comment type="caution">
    <text evidence="5">The sequence shown here is derived from an EMBL/GenBank/DDBJ whole genome shotgun (WGS) entry which is preliminary data.</text>
</comment>
<proteinExistence type="predicted"/>
<evidence type="ECO:0000256" key="2">
    <source>
        <dbReference type="ARBA" id="ARBA00023157"/>
    </source>
</evidence>
<evidence type="ECO:0000313" key="6">
    <source>
        <dbReference type="Proteomes" id="UP000237105"/>
    </source>
</evidence>
<dbReference type="GO" id="GO:0030246">
    <property type="term" value="F:carbohydrate binding"/>
    <property type="evidence" value="ECO:0007669"/>
    <property type="project" value="UniProtKB-KW"/>
</dbReference>
<keyword evidence="5" id="KW-0430">Lectin</keyword>
<keyword evidence="6" id="KW-1185">Reference proteome</keyword>
<evidence type="ECO:0000256" key="3">
    <source>
        <dbReference type="ARBA" id="ARBA00023180"/>
    </source>
</evidence>
<protein>
    <submittedName>
        <fullName evidence="5">Bulb-type lectin domain containing protein</fullName>
    </submittedName>
</protein>
<evidence type="ECO:0000313" key="5">
    <source>
        <dbReference type="EMBL" id="PON49885.1"/>
    </source>
</evidence>
<keyword evidence="2" id="KW-1015">Disulfide bond</keyword>
<dbReference type="PANTHER" id="PTHR32444">
    <property type="entry name" value="BULB-TYPE LECTIN DOMAIN-CONTAINING PROTEIN"/>
    <property type="match status" value="1"/>
</dbReference>
<dbReference type="PROSITE" id="PS50927">
    <property type="entry name" value="BULB_LECTIN"/>
    <property type="match status" value="1"/>
</dbReference>
<keyword evidence="3" id="KW-0325">Glycoprotein</keyword>
<dbReference type="InterPro" id="IPR036426">
    <property type="entry name" value="Bulb-type_lectin_dom_sf"/>
</dbReference>
<dbReference type="Proteomes" id="UP000237105">
    <property type="component" value="Unassembled WGS sequence"/>
</dbReference>
<gene>
    <name evidence="5" type="ORF">PanWU01x14_226930</name>
</gene>
<dbReference type="Gene3D" id="2.90.10.10">
    <property type="entry name" value="Bulb-type lectin domain"/>
    <property type="match status" value="1"/>
</dbReference>
<dbReference type="InterPro" id="IPR001480">
    <property type="entry name" value="Bulb-type_lectin_dom"/>
</dbReference>
<organism evidence="5 6">
    <name type="scientific">Parasponia andersonii</name>
    <name type="common">Sponia andersonii</name>
    <dbReference type="NCBI Taxonomy" id="3476"/>
    <lineage>
        <taxon>Eukaryota</taxon>
        <taxon>Viridiplantae</taxon>
        <taxon>Streptophyta</taxon>
        <taxon>Embryophyta</taxon>
        <taxon>Tracheophyta</taxon>
        <taxon>Spermatophyta</taxon>
        <taxon>Magnoliopsida</taxon>
        <taxon>eudicotyledons</taxon>
        <taxon>Gunneridae</taxon>
        <taxon>Pentapetalae</taxon>
        <taxon>rosids</taxon>
        <taxon>fabids</taxon>
        <taxon>Rosales</taxon>
        <taxon>Cannabaceae</taxon>
        <taxon>Parasponia</taxon>
    </lineage>
</organism>
<reference evidence="6" key="1">
    <citation type="submission" date="2016-06" db="EMBL/GenBank/DDBJ databases">
        <title>Parallel loss of symbiosis genes in relatives of nitrogen-fixing non-legume Parasponia.</title>
        <authorList>
            <person name="Van Velzen R."/>
            <person name="Holmer R."/>
            <person name="Bu F."/>
            <person name="Rutten L."/>
            <person name="Van Zeijl A."/>
            <person name="Liu W."/>
            <person name="Santuari L."/>
            <person name="Cao Q."/>
            <person name="Sharma T."/>
            <person name="Shen D."/>
            <person name="Roswanjaya Y."/>
            <person name="Wardhani T."/>
            <person name="Kalhor M.S."/>
            <person name="Jansen J."/>
            <person name="Van den Hoogen J."/>
            <person name="Gungor B."/>
            <person name="Hartog M."/>
            <person name="Hontelez J."/>
            <person name="Verver J."/>
            <person name="Yang W.-C."/>
            <person name="Schijlen E."/>
            <person name="Repin R."/>
            <person name="Schilthuizen M."/>
            <person name="Schranz E."/>
            <person name="Heidstra R."/>
            <person name="Miyata K."/>
            <person name="Fedorova E."/>
            <person name="Kohlen W."/>
            <person name="Bisseling T."/>
            <person name="Smit S."/>
            <person name="Geurts R."/>
        </authorList>
    </citation>
    <scope>NUCLEOTIDE SEQUENCE [LARGE SCALE GENOMIC DNA]</scope>
    <source>
        <strain evidence="6">cv. WU1-14</strain>
    </source>
</reference>
<name>A0A2P5BM53_PARAD</name>
<evidence type="ECO:0000256" key="1">
    <source>
        <dbReference type="ARBA" id="ARBA00022729"/>
    </source>
</evidence>
<sequence length="197" mass="21731">MILIKGEQALEIDISNNFMGVFLKITFSNKIIFAVPLLTSILFRRESLALLDSLRASESVIDGSRGLVSPDGIFEMGFISPGNSNSRYLGVWYNTIVVPVQTVVWVARVCNPIPGHISYPALFTINDTTGNLVVLDQNDKSDGIKLGAIIRKLSVWKSRDNLCPGDLSYGLEPSHPEFIIRKGPNKYFRMGLGMGIV</sequence>
<dbReference type="PANTHER" id="PTHR32444:SF234">
    <property type="entry name" value="RECEPTOR-LIKE SERINE_THREONINE-PROTEIN KINASE"/>
    <property type="match status" value="1"/>
</dbReference>